<evidence type="ECO:0000313" key="1">
    <source>
        <dbReference type="EMBL" id="CEF42434.1"/>
    </source>
</evidence>
<evidence type="ECO:0000313" key="2">
    <source>
        <dbReference type="Proteomes" id="UP000056109"/>
    </source>
</evidence>
<reference evidence="2" key="1">
    <citation type="submission" date="2014-09" db="EMBL/GenBank/DDBJ databases">
        <authorList>
            <person name="Illeghems K.G."/>
        </authorList>
    </citation>
    <scope>NUCLEOTIDE SEQUENCE [LARGE SCALE GENOMIC DNA]</scope>
    <source>
        <strain evidence="2">108B</strain>
    </source>
</reference>
<dbReference type="KEGG" id="asz:ASN_3191"/>
<dbReference type="AlphaFoldDB" id="A0A0U5BDP7"/>
<dbReference type="GeneID" id="34784149"/>
<dbReference type="Proteomes" id="UP000056109">
    <property type="component" value="Chromosome I"/>
</dbReference>
<proteinExistence type="predicted"/>
<name>A0A0U5BDP7_9PROT</name>
<protein>
    <submittedName>
        <fullName evidence="1">Recombinase</fullName>
    </submittedName>
</protein>
<dbReference type="RefSeq" id="WP_231948248.1">
    <property type="nucleotide sequence ID" value="NZ_LN606600.1"/>
</dbReference>
<accession>A0A0U5BDP7</accession>
<dbReference type="PATRIC" id="fig|446692.3.peg.3371"/>
<dbReference type="EMBL" id="LN606600">
    <property type="protein sequence ID" value="CEF42434.1"/>
    <property type="molecule type" value="Genomic_DNA"/>
</dbReference>
<keyword evidence="2" id="KW-1185">Reference proteome</keyword>
<sequence>MLSGLKDRMMAPEIAAEAMRAYAEETNRLNRERRSNADVWQVEQVKAEKQFRGIIEAIKEGMFHPSMKAEMDTLEARKIELASLLSDVPDDVPDLLPSASAVYARKVGRLTDALNHPEERLEAAEALRALIEKVVLTPGPNRGEIDAMLYGELGTILTWIKRQAIGKAEKRNTPGAGLRGVSVSVVAGAGLLLSLQQSQVESKAGLRGCFNELFSAHA</sequence>
<organism evidence="1 2">
    <name type="scientific">Acetobacter senegalensis</name>
    <dbReference type="NCBI Taxonomy" id="446692"/>
    <lineage>
        <taxon>Bacteria</taxon>
        <taxon>Pseudomonadati</taxon>
        <taxon>Pseudomonadota</taxon>
        <taxon>Alphaproteobacteria</taxon>
        <taxon>Acetobacterales</taxon>
        <taxon>Acetobacteraceae</taxon>
        <taxon>Acetobacter</taxon>
    </lineage>
</organism>
<gene>
    <name evidence="1" type="ORF">ASN_3191</name>
</gene>